<keyword evidence="8" id="KW-0732">Signal</keyword>
<dbReference type="InterPro" id="IPR005521">
    <property type="entry name" value="Attacin_C"/>
</dbReference>
<feature type="signal peptide" evidence="8">
    <location>
        <begin position="1"/>
        <end position="16"/>
    </location>
</feature>
<feature type="domain" description="Attacin C-terminal" evidence="9">
    <location>
        <begin position="51"/>
        <end position="163"/>
    </location>
</feature>
<comment type="subcellular location">
    <subcellularLocation>
        <location evidence="1">Secreted</location>
    </subcellularLocation>
</comment>
<evidence type="ECO:0000256" key="4">
    <source>
        <dbReference type="ARBA" id="ARBA00022529"/>
    </source>
</evidence>
<evidence type="ECO:0000313" key="10">
    <source>
        <dbReference type="EMBL" id="KAJ8933800.1"/>
    </source>
</evidence>
<dbReference type="GO" id="GO:0045087">
    <property type="term" value="P:innate immune response"/>
    <property type="evidence" value="ECO:0007669"/>
    <property type="project" value="UniProtKB-KW"/>
</dbReference>
<organism evidence="10 11">
    <name type="scientific">Aromia moschata</name>
    <dbReference type="NCBI Taxonomy" id="1265417"/>
    <lineage>
        <taxon>Eukaryota</taxon>
        <taxon>Metazoa</taxon>
        <taxon>Ecdysozoa</taxon>
        <taxon>Arthropoda</taxon>
        <taxon>Hexapoda</taxon>
        <taxon>Insecta</taxon>
        <taxon>Pterygota</taxon>
        <taxon>Neoptera</taxon>
        <taxon>Endopterygota</taxon>
        <taxon>Coleoptera</taxon>
        <taxon>Polyphaga</taxon>
        <taxon>Cucujiformia</taxon>
        <taxon>Chrysomeloidea</taxon>
        <taxon>Cerambycidae</taxon>
        <taxon>Cerambycinae</taxon>
        <taxon>Callichromatini</taxon>
        <taxon>Aromia</taxon>
    </lineage>
</organism>
<reference evidence="10" key="1">
    <citation type="journal article" date="2023" name="Insect Mol. Biol.">
        <title>Genome sequencing provides insights into the evolution of gene families encoding plant cell wall-degrading enzymes in longhorned beetles.</title>
        <authorList>
            <person name="Shin N.R."/>
            <person name="Okamura Y."/>
            <person name="Kirsch R."/>
            <person name="Pauchet Y."/>
        </authorList>
    </citation>
    <scope>NUCLEOTIDE SEQUENCE</scope>
    <source>
        <strain evidence="10">AMC_N1</strain>
    </source>
</reference>
<feature type="chain" id="PRO_5043317070" description="Attacin C-terminal domain-containing protein" evidence="8">
    <location>
        <begin position="17"/>
        <end position="163"/>
    </location>
</feature>
<evidence type="ECO:0000313" key="11">
    <source>
        <dbReference type="Proteomes" id="UP001162162"/>
    </source>
</evidence>
<gene>
    <name evidence="10" type="ORF">NQ318_000589</name>
</gene>
<evidence type="ECO:0000256" key="2">
    <source>
        <dbReference type="ARBA" id="ARBA00007550"/>
    </source>
</evidence>
<keyword evidence="6" id="KW-0391">Immunity</keyword>
<evidence type="ECO:0000256" key="1">
    <source>
        <dbReference type="ARBA" id="ARBA00004613"/>
    </source>
</evidence>
<protein>
    <recommendedName>
        <fullName evidence="9">Attacin C-terminal domain-containing protein</fullName>
    </recommendedName>
</protein>
<dbReference type="GO" id="GO:0005576">
    <property type="term" value="C:extracellular region"/>
    <property type="evidence" value="ECO:0007669"/>
    <property type="project" value="UniProtKB-SubCell"/>
</dbReference>
<name>A0AAV8X4V6_9CUCU</name>
<comment type="similarity">
    <text evidence="2">Belongs to the attacin/sarcotoxin-2 family.</text>
</comment>
<keyword evidence="5" id="KW-0399">Innate immunity</keyword>
<keyword evidence="4" id="KW-0929">Antimicrobial</keyword>
<evidence type="ECO:0000256" key="3">
    <source>
        <dbReference type="ARBA" id="ARBA00022525"/>
    </source>
</evidence>
<sequence>MKYFVLIAFLLAVAAALPFEVVEDQEGEQYYVVPVSREKRQTKWGVSDSGFGIGHKGTILNNDNHRLDGSAYAGKNWESHGVRPDQFGGRLDYAHKPSGASAFVGADNVRHFGTDVNAGVKYNLHHSKNWDVDLSGQYGRHFGGPGGTGNPNAGVLLNVNGRF</sequence>
<evidence type="ECO:0000259" key="9">
    <source>
        <dbReference type="Pfam" id="PF03769"/>
    </source>
</evidence>
<comment type="caution">
    <text evidence="10">The sequence shown here is derived from an EMBL/GenBank/DDBJ whole genome shotgun (WGS) entry which is preliminary data.</text>
</comment>
<dbReference type="Proteomes" id="UP001162162">
    <property type="component" value="Unassembled WGS sequence"/>
</dbReference>
<dbReference type="GO" id="GO:0042742">
    <property type="term" value="P:defense response to bacterium"/>
    <property type="evidence" value="ECO:0007669"/>
    <property type="project" value="UniProtKB-KW"/>
</dbReference>
<evidence type="ECO:0000256" key="6">
    <source>
        <dbReference type="ARBA" id="ARBA00022859"/>
    </source>
</evidence>
<keyword evidence="7" id="KW-0044">Antibiotic</keyword>
<keyword evidence="3" id="KW-0964">Secreted</keyword>
<evidence type="ECO:0000256" key="5">
    <source>
        <dbReference type="ARBA" id="ARBA00022588"/>
    </source>
</evidence>
<evidence type="ECO:0000256" key="8">
    <source>
        <dbReference type="SAM" id="SignalP"/>
    </source>
</evidence>
<evidence type="ECO:0000256" key="7">
    <source>
        <dbReference type="ARBA" id="ARBA00023022"/>
    </source>
</evidence>
<dbReference type="AlphaFoldDB" id="A0AAV8X4V6"/>
<accession>A0AAV8X4V6</accession>
<dbReference type="Pfam" id="PF03769">
    <property type="entry name" value="Attacin_C"/>
    <property type="match status" value="1"/>
</dbReference>
<keyword evidence="11" id="KW-1185">Reference proteome</keyword>
<dbReference type="EMBL" id="JAPWTK010001158">
    <property type="protein sequence ID" value="KAJ8933800.1"/>
    <property type="molecule type" value="Genomic_DNA"/>
</dbReference>
<proteinExistence type="inferred from homology"/>